<dbReference type="GO" id="GO:0140825">
    <property type="term" value="F:lactoperoxidase activity"/>
    <property type="evidence" value="ECO:0007669"/>
    <property type="project" value="UniProtKB-EC"/>
</dbReference>
<dbReference type="InterPro" id="IPR000823">
    <property type="entry name" value="Peroxidase_pln"/>
</dbReference>
<evidence type="ECO:0000256" key="4">
    <source>
        <dbReference type="ARBA" id="ARBA00022559"/>
    </source>
</evidence>
<feature type="binding site" evidence="10">
    <location>
        <position position="36"/>
    </location>
    <ligand>
        <name>Ca(2+)</name>
        <dbReference type="ChEBI" id="CHEBI:29108"/>
        <label>2</label>
    </ligand>
</feature>
<keyword evidence="7" id="KW-0560">Oxidoreductase</keyword>
<dbReference type="AlphaFoldDB" id="A0A7J7CTR9"/>
<dbReference type="Pfam" id="PF00141">
    <property type="entry name" value="peroxidase"/>
    <property type="match status" value="1"/>
</dbReference>
<accession>A0A7J7CTR9</accession>
<evidence type="ECO:0000313" key="15">
    <source>
        <dbReference type="Proteomes" id="UP000593562"/>
    </source>
</evidence>
<dbReference type="SUPFAM" id="SSF48113">
    <property type="entry name" value="Heme-dependent peroxidases"/>
    <property type="match status" value="1"/>
</dbReference>
<keyword evidence="6 10" id="KW-0479">Metal-binding</keyword>
<evidence type="ECO:0000256" key="10">
    <source>
        <dbReference type="PIRSR" id="PIRSR600823-3"/>
    </source>
</evidence>
<evidence type="ECO:0000256" key="2">
    <source>
        <dbReference type="ARBA" id="ARBA00002322"/>
    </source>
</evidence>
<comment type="caution">
    <text evidence="14">The sequence shown here is derived from an EMBL/GenBank/DDBJ whole genome shotgun (WGS) entry which is preliminary data.</text>
</comment>
<comment type="cofactor">
    <cofactor evidence="10">
        <name>Ca(2+)</name>
        <dbReference type="ChEBI" id="CHEBI:29108"/>
    </cofactor>
    <text evidence="10">Binds 2 calcium ions per subunit.</text>
</comment>
<dbReference type="EC" id="1.11.1.7" evidence="3"/>
<dbReference type="PROSITE" id="PS50873">
    <property type="entry name" value="PEROXIDASE_4"/>
    <property type="match status" value="1"/>
</dbReference>
<evidence type="ECO:0000256" key="7">
    <source>
        <dbReference type="ARBA" id="ARBA00023002"/>
    </source>
</evidence>
<protein>
    <recommendedName>
        <fullName evidence="3">peroxidase</fullName>
        <ecNumber evidence="3">1.11.1.7</ecNumber>
    </recommendedName>
</protein>
<feature type="disulfide bond" evidence="11">
    <location>
        <begin position="42"/>
        <end position="74"/>
    </location>
</feature>
<proteinExistence type="inferred from homology"/>
<dbReference type="PRINTS" id="PR00458">
    <property type="entry name" value="PEROXIDASE"/>
</dbReference>
<keyword evidence="15" id="KW-1185">Reference proteome</keyword>
<name>A0A7J7CTR9_TRIWF</name>
<comment type="function">
    <text evidence="2">Removal of H(2)O(2), oxidation of toxic reductants, biosynthesis and degradation of lignin, suberization, auxin catabolism, response to environmental stresses such as wounding, pathogen attack and oxidative stress. These functions might be dependent on each isozyme/isoform in each plant tissue.</text>
</comment>
<organism evidence="14 15">
    <name type="scientific">Tripterygium wilfordii</name>
    <name type="common">Thunder God vine</name>
    <dbReference type="NCBI Taxonomy" id="458696"/>
    <lineage>
        <taxon>Eukaryota</taxon>
        <taxon>Viridiplantae</taxon>
        <taxon>Streptophyta</taxon>
        <taxon>Embryophyta</taxon>
        <taxon>Tracheophyta</taxon>
        <taxon>Spermatophyta</taxon>
        <taxon>Magnoliopsida</taxon>
        <taxon>eudicotyledons</taxon>
        <taxon>Gunneridae</taxon>
        <taxon>Pentapetalae</taxon>
        <taxon>rosids</taxon>
        <taxon>fabids</taxon>
        <taxon>Celastrales</taxon>
        <taxon>Celastraceae</taxon>
        <taxon>Tripterygium</taxon>
    </lineage>
</organism>
<reference evidence="14 15" key="1">
    <citation type="journal article" date="2020" name="Nat. Commun.">
        <title>Genome of Tripterygium wilfordii and identification of cytochrome P450 involved in triptolide biosynthesis.</title>
        <authorList>
            <person name="Tu L."/>
            <person name="Su P."/>
            <person name="Zhang Z."/>
            <person name="Gao L."/>
            <person name="Wang J."/>
            <person name="Hu T."/>
            <person name="Zhou J."/>
            <person name="Zhang Y."/>
            <person name="Zhao Y."/>
            <person name="Liu Y."/>
            <person name="Song Y."/>
            <person name="Tong Y."/>
            <person name="Lu Y."/>
            <person name="Yang J."/>
            <person name="Xu C."/>
            <person name="Jia M."/>
            <person name="Peters R.J."/>
            <person name="Huang L."/>
            <person name="Gao W."/>
        </authorList>
    </citation>
    <scope>NUCLEOTIDE SEQUENCE [LARGE SCALE GENOMIC DNA]</scope>
    <source>
        <strain evidence="15">cv. XIE 37</strain>
        <tissue evidence="14">Leaf</tissue>
    </source>
</reference>
<keyword evidence="4 14" id="KW-0575">Peroxidase</keyword>
<evidence type="ECO:0000256" key="9">
    <source>
        <dbReference type="ARBA" id="ARBA00023157"/>
    </source>
</evidence>
<keyword evidence="5" id="KW-0349">Heme</keyword>
<dbReference type="PANTHER" id="PTHR31517:SF48">
    <property type="entry name" value="PEROXIDASE 16-RELATED"/>
    <property type="match status" value="1"/>
</dbReference>
<keyword evidence="10" id="KW-0106">Calcium</keyword>
<evidence type="ECO:0000313" key="14">
    <source>
        <dbReference type="EMBL" id="KAF5737349.1"/>
    </source>
</evidence>
<evidence type="ECO:0000256" key="1">
    <source>
        <dbReference type="ARBA" id="ARBA00000189"/>
    </source>
</evidence>
<dbReference type="FunFam" id="1.10.420.10:FF:000001">
    <property type="entry name" value="Peroxidase"/>
    <property type="match status" value="1"/>
</dbReference>
<keyword evidence="8 10" id="KW-0408">Iron</keyword>
<feature type="binding site" evidence="10">
    <location>
        <position position="87"/>
    </location>
    <ligand>
        <name>Ca(2+)</name>
        <dbReference type="ChEBI" id="CHEBI:29108"/>
        <label>2</label>
    </ligand>
</feature>
<evidence type="ECO:0000256" key="12">
    <source>
        <dbReference type="RuleBase" id="RU004241"/>
    </source>
</evidence>
<evidence type="ECO:0000256" key="5">
    <source>
        <dbReference type="ARBA" id="ARBA00022617"/>
    </source>
</evidence>
<evidence type="ECO:0000259" key="13">
    <source>
        <dbReference type="PROSITE" id="PS50873"/>
    </source>
</evidence>
<evidence type="ECO:0000256" key="3">
    <source>
        <dbReference type="ARBA" id="ARBA00012313"/>
    </source>
</evidence>
<dbReference type="GO" id="GO:0046872">
    <property type="term" value="F:metal ion binding"/>
    <property type="evidence" value="ECO:0007669"/>
    <property type="project" value="UniProtKB-KW"/>
</dbReference>
<dbReference type="EMBL" id="JAAARO010000013">
    <property type="protein sequence ID" value="KAF5737349.1"/>
    <property type="molecule type" value="Genomic_DNA"/>
</dbReference>
<dbReference type="Gene3D" id="1.10.420.10">
    <property type="entry name" value="Peroxidase, domain 2"/>
    <property type="match status" value="1"/>
</dbReference>
<dbReference type="GO" id="GO:0006979">
    <property type="term" value="P:response to oxidative stress"/>
    <property type="evidence" value="ECO:0007669"/>
    <property type="project" value="InterPro"/>
</dbReference>
<evidence type="ECO:0000256" key="11">
    <source>
        <dbReference type="PIRSR" id="PIRSR600823-5"/>
    </source>
</evidence>
<dbReference type="InterPro" id="IPR002016">
    <property type="entry name" value="Haem_peroxidase"/>
</dbReference>
<comment type="cofactor">
    <cofactor evidence="10">
        <name>heme b</name>
        <dbReference type="ChEBI" id="CHEBI:60344"/>
    </cofactor>
    <text evidence="10">Binds 1 heme b (iron(II)-protoporphyrin IX) group per subunit.</text>
</comment>
<dbReference type="GO" id="GO:0020037">
    <property type="term" value="F:heme binding"/>
    <property type="evidence" value="ECO:0007669"/>
    <property type="project" value="InterPro"/>
</dbReference>
<comment type="similarity">
    <text evidence="12">Belongs to the peroxidase family.</text>
</comment>
<dbReference type="Proteomes" id="UP000593562">
    <property type="component" value="Unassembled WGS sequence"/>
</dbReference>
<evidence type="ECO:0000256" key="6">
    <source>
        <dbReference type="ARBA" id="ARBA00022723"/>
    </source>
</evidence>
<keyword evidence="9 11" id="KW-1015">Disulfide bond</keyword>
<evidence type="ECO:0000256" key="8">
    <source>
        <dbReference type="ARBA" id="ARBA00023004"/>
    </source>
</evidence>
<dbReference type="PANTHER" id="PTHR31517">
    <property type="match status" value="1"/>
</dbReference>
<sequence>MFLVRRTSSNRFSRSNTYEKEDRFLCLLFNFAGAHTFGRSRCLAFSNRLYDFNGTGNPDPTLNSSYLTNLRQICPQGGSRTALANLDPTAPDTFDNNYYVNLHNSRGLLQSDQQLLSTTDPETVSIINSFSSNQTAFFLSFAQSMIKLGNISPLTGSSGEIRSDCKKANGS</sequence>
<feature type="binding site" evidence="10">
    <location>
        <position position="95"/>
    </location>
    <ligand>
        <name>Ca(2+)</name>
        <dbReference type="ChEBI" id="CHEBI:29108"/>
        <label>2</label>
    </ligand>
</feature>
<dbReference type="InParanoid" id="A0A7J7CTR9"/>
<dbReference type="PRINTS" id="PR00461">
    <property type="entry name" value="PLPEROXIDASE"/>
</dbReference>
<gene>
    <name evidence="14" type="ORF">HS088_TW13G00228</name>
</gene>
<feature type="binding site" description="axial binding residue" evidence="10">
    <location>
        <position position="35"/>
    </location>
    <ligand>
        <name>heme b</name>
        <dbReference type="ChEBI" id="CHEBI:60344"/>
    </ligand>
    <ligandPart>
        <name>Fe</name>
        <dbReference type="ChEBI" id="CHEBI:18248"/>
    </ligandPart>
</feature>
<dbReference type="InterPro" id="IPR010255">
    <property type="entry name" value="Haem_peroxidase_sf"/>
</dbReference>
<comment type="catalytic activity">
    <reaction evidence="1">
        <text>2 a phenolic donor + H2O2 = 2 a phenolic radical donor + 2 H2O</text>
        <dbReference type="Rhea" id="RHEA:56136"/>
        <dbReference type="ChEBI" id="CHEBI:15377"/>
        <dbReference type="ChEBI" id="CHEBI:16240"/>
        <dbReference type="ChEBI" id="CHEBI:139520"/>
        <dbReference type="ChEBI" id="CHEBI:139521"/>
        <dbReference type="EC" id="1.11.1.7"/>
    </reaction>
</comment>
<feature type="domain" description="Plant heme peroxidase family profile" evidence="13">
    <location>
        <begin position="10"/>
        <end position="169"/>
    </location>
</feature>